<accession>H3SJ70</accession>
<comment type="caution">
    <text evidence="1">The sequence shown here is derived from an EMBL/GenBank/DDBJ whole genome shotgun (WGS) entry which is preliminary data.</text>
</comment>
<gene>
    <name evidence="1" type="ORF">PDENDC454_17978</name>
</gene>
<proteinExistence type="predicted"/>
<organism evidence="1 2">
    <name type="scientific">Paenibacillus dendritiformis C454</name>
    <dbReference type="NCBI Taxonomy" id="1131935"/>
    <lineage>
        <taxon>Bacteria</taxon>
        <taxon>Bacillati</taxon>
        <taxon>Bacillota</taxon>
        <taxon>Bacilli</taxon>
        <taxon>Bacillales</taxon>
        <taxon>Paenibacillaceae</taxon>
        <taxon>Paenibacillus</taxon>
    </lineage>
</organism>
<evidence type="ECO:0000313" key="2">
    <source>
        <dbReference type="Proteomes" id="UP000003900"/>
    </source>
</evidence>
<dbReference type="InterPro" id="IPR012337">
    <property type="entry name" value="RNaseH-like_sf"/>
</dbReference>
<reference evidence="1 2" key="1">
    <citation type="journal article" date="2012" name="J. Bacteriol.">
        <title>Genome Sequence of the Pattern-Forming Social Bacterium Paenibacillus dendritiformis C454 Chiral Morphotype.</title>
        <authorList>
            <person name="Sirota-Madi A."/>
            <person name="Olender T."/>
            <person name="Helman Y."/>
            <person name="Brainis I."/>
            <person name="Finkelshtein A."/>
            <person name="Roth D."/>
            <person name="Hagai E."/>
            <person name="Leshkowitz D."/>
            <person name="Brodsky L."/>
            <person name="Galatenko V."/>
            <person name="Nikolaev V."/>
            <person name="Gutnick D.L."/>
            <person name="Lancet D."/>
            <person name="Ben-Jacob E."/>
        </authorList>
    </citation>
    <scope>NUCLEOTIDE SEQUENCE [LARGE SCALE GENOMIC DNA]</scope>
    <source>
        <strain evidence="1 2">C454</strain>
    </source>
</reference>
<protein>
    <submittedName>
        <fullName evidence="1">Transposase IS4 family protein</fullName>
    </submittedName>
</protein>
<dbReference type="AlphaFoldDB" id="H3SJ70"/>
<dbReference type="STRING" id="1131935.PDENDC454_17978"/>
<dbReference type="SUPFAM" id="SSF53098">
    <property type="entry name" value="Ribonuclease H-like"/>
    <property type="match status" value="1"/>
</dbReference>
<name>H3SJ70_9BACL</name>
<sequence length="89" mass="10462">MLTIGWSDGHNFLPLDFALLSSRNGQINGMNEKIDKRTIRNEWLALLTTYLTLTVEEVIRIYAVHWDIEVFFKFTTSLLRLQKEFQGRS</sequence>
<keyword evidence="2" id="KW-1185">Reference proteome</keyword>
<dbReference type="Proteomes" id="UP000003900">
    <property type="component" value="Unassembled WGS sequence"/>
</dbReference>
<dbReference type="EMBL" id="AHKH01000053">
    <property type="protein sequence ID" value="EHQ60906.1"/>
    <property type="molecule type" value="Genomic_DNA"/>
</dbReference>
<evidence type="ECO:0000313" key="1">
    <source>
        <dbReference type="EMBL" id="EHQ60906.1"/>
    </source>
</evidence>